<dbReference type="AlphaFoldDB" id="A0A2M7AYE8"/>
<feature type="transmembrane region" description="Helical" evidence="6">
    <location>
        <begin position="144"/>
        <end position="164"/>
    </location>
</feature>
<keyword evidence="5 6" id="KW-0472">Membrane</keyword>
<evidence type="ECO:0000313" key="8">
    <source>
        <dbReference type="EMBL" id="PIU75579.1"/>
    </source>
</evidence>
<feature type="transmembrane region" description="Helical" evidence="6">
    <location>
        <begin position="103"/>
        <end position="123"/>
    </location>
</feature>
<protein>
    <recommendedName>
        <fullName evidence="7">GtrA/DPMS transmembrane domain-containing protein</fullName>
    </recommendedName>
</protein>
<comment type="subcellular location">
    <subcellularLocation>
        <location evidence="1">Membrane</location>
        <topology evidence="1">Multi-pass membrane protein</topology>
    </subcellularLocation>
</comment>
<accession>A0A2M7AYE8</accession>
<sequence length="220" mass="23928">MEQQALLLKRADVLAVLIAGVVVGLGLSPITQGLKISLPFPFWVVPVFLPPFAIICLFIAYLVGKKLPFVFQLSKFVVTGLVNTAVDFSVLNLLMSATHITGGIYYSVFKGISFIVAVTNSYFWNKFWTFSHQTDKRVGGSEMVKFFIVSGVGFGLNVGVASLVTNMIGVQFGIEAGRWANIGAIGGTLVAMVENFLGYKFLVFKKEEIVESSVGQDQVN</sequence>
<evidence type="ECO:0000256" key="6">
    <source>
        <dbReference type="SAM" id="Phobius"/>
    </source>
</evidence>
<dbReference type="GO" id="GO:0000271">
    <property type="term" value="P:polysaccharide biosynthetic process"/>
    <property type="evidence" value="ECO:0007669"/>
    <property type="project" value="InterPro"/>
</dbReference>
<feature type="transmembrane region" description="Helical" evidence="6">
    <location>
        <begin position="12"/>
        <end position="30"/>
    </location>
</feature>
<dbReference type="Pfam" id="PF04138">
    <property type="entry name" value="GtrA_DPMS_TM"/>
    <property type="match status" value="1"/>
</dbReference>
<proteinExistence type="inferred from homology"/>
<comment type="caution">
    <text evidence="8">The sequence shown here is derived from an EMBL/GenBank/DDBJ whole genome shotgun (WGS) entry which is preliminary data.</text>
</comment>
<keyword evidence="3 6" id="KW-0812">Transmembrane</keyword>
<dbReference type="InterPro" id="IPR051401">
    <property type="entry name" value="GtrA_CellWall_Glycosyl"/>
</dbReference>
<dbReference type="GO" id="GO:0005886">
    <property type="term" value="C:plasma membrane"/>
    <property type="evidence" value="ECO:0007669"/>
    <property type="project" value="TreeGrafter"/>
</dbReference>
<evidence type="ECO:0000256" key="2">
    <source>
        <dbReference type="ARBA" id="ARBA00009399"/>
    </source>
</evidence>
<dbReference type="PANTHER" id="PTHR38459">
    <property type="entry name" value="PROPHAGE BACTOPRENOL-LINKED GLUCOSE TRANSLOCASE HOMOLOG"/>
    <property type="match status" value="1"/>
</dbReference>
<evidence type="ECO:0000256" key="5">
    <source>
        <dbReference type="ARBA" id="ARBA00023136"/>
    </source>
</evidence>
<dbReference type="Proteomes" id="UP000228775">
    <property type="component" value="Unassembled WGS sequence"/>
</dbReference>
<name>A0A2M7AYE8_9BACT</name>
<feature type="domain" description="GtrA/DPMS transmembrane" evidence="7">
    <location>
        <begin position="75"/>
        <end position="204"/>
    </location>
</feature>
<dbReference type="InterPro" id="IPR007267">
    <property type="entry name" value="GtrA_DPMS_TM"/>
</dbReference>
<keyword evidence="4 6" id="KW-1133">Transmembrane helix</keyword>
<dbReference type="PANTHER" id="PTHR38459:SF1">
    <property type="entry name" value="PROPHAGE BACTOPRENOL-LINKED GLUCOSE TRANSLOCASE HOMOLOG"/>
    <property type="match status" value="1"/>
</dbReference>
<comment type="similarity">
    <text evidence="2">Belongs to the GtrA family.</text>
</comment>
<organism evidence="8 9">
    <name type="scientific">Candidatus Portnoybacteria bacterium CG06_land_8_20_14_3_00_39_12</name>
    <dbReference type="NCBI Taxonomy" id="1974809"/>
    <lineage>
        <taxon>Bacteria</taxon>
        <taxon>Candidatus Portnoyibacteriota</taxon>
    </lineage>
</organism>
<feature type="transmembrane region" description="Helical" evidence="6">
    <location>
        <begin position="176"/>
        <end position="197"/>
    </location>
</feature>
<gene>
    <name evidence="8" type="ORF">COS76_00010</name>
</gene>
<feature type="transmembrane region" description="Helical" evidence="6">
    <location>
        <begin position="42"/>
        <end position="64"/>
    </location>
</feature>
<evidence type="ECO:0000259" key="7">
    <source>
        <dbReference type="Pfam" id="PF04138"/>
    </source>
</evidence>
<evidence type="ECO:0000256" key="3">
    <source>
        <dbReference type="ARBA" id="ARBA00022692"/>
    </source>
</evidence>
<reference evidence="9" key="1">
    <citation type="submission" date="2017-09" db="EMBL/GenBank/DDBJ databases">
        <title>Depth-based differentiation of microbial function through sediment-hosted aquifers and enrichment of novel symbionts in the deep terrestrial subsurface.</title>
        <authorList>
            <person name="Probst A.J."/>
            <person name="Ladd B."/>
            <person name="Jarett J.K."/>
            <person name="Geller-Mcgrath D.E."/>
            <person name="Sieber C.M.K."/>
            <person name="Emerson J.B."/>
            <person name="Anantharaman K."/>
            <person name="Thomas B.C."/>
            <person name="Malmstrom R."/>
            <person name="Stieglmeier M."/>
            <person name="Klingl A."/>
            <person name="Woyke T."/>
            <person name="Ryan C.M."/>
            <person name="Banfield J.F."/>
        </authorList>
    </citation>
    <scope>NUCLEOTIDE SEQUENCE [LARGE SCALE GENOMIC DNA]</scope>
</reference>
<feature type="transmembrane region" description="Helical" evidence="6">
    <location>
        <begin position="76"/>
        <end position="97"/>
    </location>
</feature>
<evidence type="ECO:0000256" key="1">
    <source>
        <dbReference type="ARBA" id="ARBA00004141"/>
    </source>
</evidence>
<dbReference type="EMBL" id="PEVY01000001">
    <property type="protein sequence ID" value="PIU75579.1"/>
    <property type="molecule type" value="Genomic_DNA"/>
</dbReference>
<evidence type="ECO:0000313" key="9">
    <source>
        <dbReference type="Proteomes" id="UP000228775"/>
    </source>
</evidence>
<evidence type="ECO:0000256" key="4">
    <source>
        <dbReference type="ARBA" id="ARBA00022989"/>
    </source>
</evidence>